<evidence type="ECO:0000259" key="2">
    <source>
        <dbReference type="Pfam" id="PF12697"/>
    </source>
</evidence>
<dbReference type="InterPro" id="IPR000073">
    <property type="entry name" value="AB_hydrolase_1"/>
</dbReference>
<dbReference type="SUPFAM" id="SSF53474">
    <property type="entry name" value="alpha/beta-Hydrolases"/>
    <property type="match status" value="1"/>
</dbReference>
<name>A0ABR2HSD0_9PEZI</name>
<keyword evidence="3" id="KW-0378">Hydrolase</keyword>
<accession>A0ABR2HSD0</accession>
<feature type="domain" description="AB hydrolase-1" evidence="2">
    <location>
        <begin position="120"/>
        <end position="381"/>
    </location>
</feature>
<evidence type="ECO:0000313" key="4">
    <source>
        <dbReference type="Proteomes" id="UP001390339"/>
    </source>
</evidence>
<sequence length="399" mass="42764">MLITIHCRHLVLSALLFLHSASGAPSSPRSSKSMELMGDCVDYQIPVTTRTEALIWGLPKFTTNFDASAFILSLIRRQSVPPTLPFTPFKGSKNVTGNYTIGATFCSPKNSTGGHEKTVLLATHGLGYDRRYWIPTTVNTSEYSFAEYAISKGYSIFMYDRLGTGSSSRVSGYSESQTSNHLAILTSLTQSIRSGHYTGHLSSPPSKIVHVGHSFGSILTHSLVVQDPSLSDGIILTGTAYNQTTTDFSGFFEGARLNIANTVSPAKYHGLDTGYLAFADIYGNAATFFNPSHFDPDALWYTQHVAQPLAAIELLPAKSGSPGATNFTGPVMILTGELDLGNCAGNCNDILDSPARDIFSKAKPFKTAVHPKAGHGINFNPNATGAFGVMTDFLALSGL</sequence>
<organism evidence="3 4">
    <name type="scientific">Apiospora arundinis</name>
    <dbReference type="NCBI Taxonomy" id="335852"/>
    <lineage>
        <taxon>Eukaryota</taxon>
        <taxon>Fungi</taxon>
        <taxon>Dikarya</taxon>
        <taxon>Ascomycota</taxon>
        <taxon>Pezizomycotina</taxon>
        <taxon>Sordariomycetes</taxon>
        <taxon>Xylariomycetidae</taxon>
        <taxon>Amphisphaeriales</taxon>
        <taxon>Apiosporaceae</taxon>
        <taxon>Apiospora</taxon>
    </lineage>
</organism>
<feature type="chain" id="PRO_5046539585" evidence="1">
    <location>
        <begin position="24"/>
        <end position="399"/>
    </location>
</feature>
<dbReference type="Pfam" id="PF12697">
    <property type="entry name" value="Abhydrolase_6"/>
    <property type="match status" value="1"/>
</dbReference>
<evidence type="ECO:0000256" key="1">
    <source>
        <dbReference type="SAM" id="SignalP"/>
    </source>
</evidence>
<proteinExistence type="predicted"/>
<dbReference type="EMBL" id="JAPCWZ010000009">
    <property type="protein sequence ID" value="KAK8851956.1"/>
    <property type="molecule type" value="Genomic_DNA"/>
</dbReference>
<dbReference type="InterPro" id="IPR029058">
    <property type="entry name" value="AB_hydrolase_fold"/>
</dbReference>
<protein>
    <submittedName>
        <fullName evidence="3">Alpha/Beta hydrolase protein</fullName>
    </submittedName>
</protein>
<dbReference type="Proteomes" id="UP001390339">
    <property type="component" value="Unassembled WGS sequence"/>
</dbReference>
<keyword evidence="1" id="KW-0732">Signal</keyword>
<dbReference type="GO" id="GO:0016787">
    <property type="term" value="F:hydrolase activity"/>
    <property type="evidence" value="ECO:0007669"/>
    <property type="project" value="UniProtKB-KW"/>
</dbReference>
<reference evidence="3 4" key="1">
    <citation type="journal article" date="2024" name="IMA Fungus">
        <title>Apiospora arundinis, a panoply of carbohydrate-active enzymes and secondary metabolites.</title>
        <authorList>
            <person name="Sorensen T."/>
            <person name="Petersen C."/>
            <person name="Muurmann A.T."/>
            <person name="Christiansen J.V."/>
            <person name="Brundto M.L."/>
            <person name="Overgaard C.K."/>
            <person name="Boysen A.T."/>
            <person name="Wollenberg R.D."/>
            <person name="Larsen T.O."/>
            <person name="Sorensen J.L."/>
            <person name="Nielsen K.L."/>
            <person name="Sondergaard T.E."/>
        </authorList>
    </citation>
    <scope>NUCLEOTIDE SEQUENCE [LARGE SCALE GENOMIC DNA]</scope>
    <source>
        <strain evidence="3 4">AAU 773</strain>
    </source>
</reference>
<keyword evidence="4" id="KW-1185">Reference proteome</keyword>
<gene>
    <name evidence="3" type="ORF">PGQ11_014435</name>
</gene>
<dbReference type="Gene3D" id="3.40.50.1820">
    <property type="entry name" value="alpha/beta hydrolase"/>
    <property type="match status" value="1"/>
</dbReference>
<comment type="caution">
    <text evidence="3">The sequence shown here is derived from an EMBL/GenBank/DDBJ whole genome shotgun (WGS) entry which is preliminary data.</text>
</comment>
<feature type="signal peptide" evidence="1">
    <location>
        <begin position="1"/>
        <end position="23"/>
    </location>
</feature>
<evidence type="ECO:0000313" key="3">
    <source>
        <dbReference type="EMBL" id="KAK8851956.1"/>
    </source>
</evidence>